<evidence type="ECO:0000313" key="2">
    <source>
        <dbReference type="Proteomes" id="UP000030661"/>
    </source>
</evidence>
<gene>
    <name evidence="1" type="ORF">U27_00977</name>
</gene>
<dbReference type="STRING" id="1499967.U27_00977"/>
<dbReference type="InterPro" id="IPR002514">
    <property type="entry name" value="Transposase_8"/>
</dbReference>
<dbReference type="Pfam" id="PF01527">
    <property type="entry name" value="HTH_Tnp_1"/>
    <property type="match status" value="1"/>
</dbReference>
<keyword evidence="2" id="KW-1185">Reference proteome</keyword>
<proteinExistence type="predicted"/>
<name>A0A081C924_VECG1</name>
<dbReference type="eggNOG" id="COG2963">
    <property type="taxonomic scope" value="Bacteria"/>
</dbReference>
<dbReference type="InterPro" id="IPR010921">
    <property type="entry name" value="Trp_repressor/repl_initiator"/>
</dbReference>
<protein>
    <submittedName>
        <fullName evidence="1">Transposase IS3/IS911</fullName>
    </submittedName>
</protein>
<dbReference type="EMBL" id="DF820476">
    <property type="protein sequence ID" value="GAK61079.1"/>
    <property type="molecule type" value="Genomic_DNA"/>
</dbReference>
<dbReference type="Proteomes" id="UP000030661">
    <property type="component" value="Unassembled WGS sequence"/>
</dbReference>
<dbReference type="AlphaFoldDB" id="A0A081C924"/>
<organism evidence="1">
    <name type="scientific">Vecturithrix granuli</name>
    <dbReference type="NCBI Taxonomy" id="1499967"/>
    <lineage>
        <taxon>Bacteria</taxon>
        <taxon>Candidatus Moduliflexota</taxon>
        <taxon>Candidatus Vecturitrichia</taxon>
        <taxon>Candidatus Vecturitrichales</taxon>
        <taxon>Candidatus Vecturitrichaceae</taxon>
        <taxon>Candidatus Vecturithrix</taxon>
    </lineage>
</organism>
<dbReference type="GO" id="GO:0006313">
    <property type="term" value="P:DNA transposition"/>
    <property type="evidence" value="ECO:0007669"/>
    <property type="project" value="InterPro"/>
</dbReference>
<dbReference type="GO" id="GO:0004803">
    <property type="term" value="F:transposase activity"/>
    <property type="evidence" value="ECO:0007669"/>
    <property type="project" value="InterPro"/>
</dbReference>
<dbReference type="SUPFAM" id="SSF48295">
    <property type="entry name" value="TrpR-like"/>
    <property type="match status" value="1"/>
</dbReference>
<accession>A0A081C924</accession>
<dbReference type="InterPro" id="IPR036388">
    <property type="entry name" value="WH-like_DNA-bd_sf"/>
</dbReference>
<sequence length="73" mass="8434">MGRSRKNYPAAWKVQVALAALKGDKTLAELASKFEIHPNQIQQWKKHLLSEAPSLFSSRRRKTERETEELQAE</sequence>
<dbReference type="GO" id="GO:0043565">
    <property type="term" value="F:sequence-specific DNA binding"/>
    <property type="evidence" value="ECO:0007669"/>
    <property type="project" value="InterPro"/>
</dbReference>
<dbReference type="Gene3D" id="1.10.10.10">
    <property type="entry name" value="Winged helix-like DNA-binding domain superfamily/Winged helix DNA-binding domain"/>
    <property type="match status" value="1"/>
</dbReference>
<reference evidence="1" key="1">
    <citation type="journal article" date="2015" name="PeerJ">
        <title>First genomic representation of candidate bacterial phylum KSB3 points to enhanced environmental sensing as a trigger of wastewater bulking.</title>
        <authorList>
            <person name="Sekiguchi Y."/>
            <person name="Ohashi A."/>
            <person name="Parks D.H."/>
            <person name="Yamauchi T."/>
            <person name="Tyson G.W."/>
            <person name="Hugenholtz P."/>
        </authorList>
    </citation>
    <scope>NUCLEOTIDE SEQUENCE [LARGE SCALE GENOMIC DNA]</scope>
</reference>
<dbReference type="HOGENOM" id="CLU_027402_36_3_0"/>
<evidence type="ECO:0000313" key="1">
    <source>
        <dbReference type="EMBL" id="GAK61079.1"/>
    </source>
</evidence>